<feature type="transmembrane region" description="Helical" evidence="12">
    <location>
        <begin position="261"/>
        <end position="282"/>
    </location>
</feature>
<keyword evidence="8 11" id="KW-0675">Receptor</keyword>
<evidence type="ECO:0000256" key="9">
    <source>
        <dbReference type="ARBA" id="ARBA00023180"/>
    </source>
</evidence>
<proteinExistence type="evidence at transcript level"/>
<dbReference type="InterPro" id="IPR005390">
    <property type="entry name" value="NeuromedU_rcpt"/>
</dbReference>
<feature type="transmembrane region" description="Helical" evidence="12">
    <location>
        <begin position="67"/>
        <end position="88"/>
    </location>
</feature>
<dbReference type="EMBL" id="KX018860">
    <property type="protein sequence ID" value="ANO39021.1"/>
    <property type="molecule type" value="mRNA"/>
</dbReference>
<evidence type="ECO:0000256" key="10">
    <source>
        <dbReference type="ARBA" id="ARBA00023224"/>
    </source>
</evidence>
<evidence type="ECO:0000256" key="8">
    <source>
        <dbReference type="ARBA" id="ARBA00023170"/>
    </source>
</evidence>
<dbReference type="PROSITE" id="PS50262">
    <property type="entry name" value="G_PROTEIN_RECEP_F1_2"/>
    <property type="match status" value="1"/>
</dbReference>
<dbReference type="Pfam" id="PF00001">
    <property type="entry name" value="7tm_1"/>
    <property type="match status" value="1"/>
</dbReference>
<dbReference type="PRINTS" id="PR01565">
    <property type="entry name" value="NEUROMEDINUR"/>
</dbReference>
<dbReference type="InterPro" id="IPR017452">
    <property type="entry name" value="GPCR_Rhodpsn_7TM"/>
</dbReference>
<feature type="transmembrane region" description="Helical" evidence="12">
    <location>
        <begin position="307"/>
        <end position="327"/>
    </location>
</feature>
<dbReference type="InterPro" id="IPR000276">
    <property type="entry name" value="GPCR_Rhodpsn"/>
</dbReference>
<comment type="similarity">
    <text evidence="11">Belongs to the G-protein coupled receptor 1 family.</text>
</comment>
<dbReference type="Gene3D" id="1.20.1070.10">
    <property type="entry name" value="Rhodopsin 7-helix transmembrane proteins"/>
    <property type="match status" value="1"/>
</dbReference>
<reference evidence="14" key="1">
    <citation type="journal article" date="2016" name="PLoS Biol.">
        <title>GPCRs Direct Germline Development and Somatic Gonad Function in Planarians.</title>
        <authorList>
            <person name="Saberi A."/>
            <person name="Jamal A."/>
            <person name="Beets I."/>
            <person name="Schoofs L."/>
            <person name="Newmark P.A."/>
        </authorList>
    </citation>
    <scope>NUCLEOTIDE SEQUENCE</scope>
</reference>
<keyword evidence="4 12" id="KW-1133">Transmembrane helix</keyword>
<dbReference type="GO" id="GO:0001607">
    <property type="term" value="F:neuromedin U receptor activity"/>
    <property type="evidence" value="ECO:0007669"/>
    <property type="project" value="InterPro"/>
</dbReference>
<evidence type="ECO:0000259" key="13">
    <source>
        <dbReference type="PROSITE" id="PS50262"/>
    </source>
</evidence>
<dbReference type="GO" id="GO:0005886">
    <property type="term" value="C:plasma membrane"/>
    <property type="evidence" value="ECO:0007669"/>
    <property type="project" value="UniProtKB-SubCell"/>
</dbReference>
<evidence type="ECO:0000256" key="4">
    <source>
        <dbReference type="ARBA" id="ARBA00022989"/>
    </source>
</evidence>
<keyword evidence="9" id="KW-0325">Glycoprotein</keyword>
<name>A0A193KUI4_SCHMD</name>
<comment type="subcellular location">
    <subcellularLocation>
        <location evidence="1">Cell membrane</location>
        <topology evidence="1">Multi-pass membrane protein</topology>
    </subcellularLocation>
</comment>
<dbReference type="AlphaFoldDB" id="A0A193KUI4"/>
<evidence type="ECO:0000256" key="11">
    <source>
        <dbReference type="RuleBase" id="RU000688"/>
    </source>
</evidence>
<gene>
    <name evidence="14" type="primary">gcr044</name>
</gene>
<keyword evidence="5 11" id="KW-0297">G-protein coupled receptor</keyword>
<dbReference type="PANTHER" id="PTHR24243:SF208">
    <property type="entry name" value="PYROKININ-1 RECEPTOR"/>
    <property type="match status" value="1"/>
</dbReference>
<evidence type="ECO:0000256" key="6">
    <source>
        <dbReference type="ARBA" id="ARBA00023136"/>
    </source>
</evidence>
<feature type="transmembrane region" description="Helical" evidence="12">
    <location>
        <begin position="108"/>
        <end position="130"/>
    </location>
</feature>
<keyword evidence="6 12" id="KW-0472">Membrane</keyword>
<organism evidence="14">
    <name type="scientific">Schmidtea mediterranea</name>
    <name type="common">Freshwater planarian flatworm</name>
    <dbReference type="NCBI Taxonomy" id="79327"/>
    <lineage>
        <taxon>Eukaryota</taxon>
        <taxon>Metazoa</taxon>
        <taxon>Spiralia</taxon>
        <taxon>Lophotrochozoa</taxon>
        <taxon>Platyhelminthes</taxon>
        <taxon>Rhabditophora</taxon>
        <taxon>Seriata</taxon>
        <taxon>Tricladida</taxon>
        <taxon>Continenticola</taxon>
        <taxon>Geoplanoidea</taxon>
        <taxon>Dugesiidae</taxon>
        <taxon>Schmidtea</taxon>
    </lineage>
</organism>
<evidence type="ECO:0000256" key="3">
    <source>
        <dbReference type="ARBA" id="ARBA00022692"/>
    </source>
</evidence>
<feature type="transmembrane region" description="Helical" evidence="12">
    <location>
        <begin position="207"/>
        <end position="226"/>
    </location>
</feature>
<evidence type="ECO:0000256" key="5">
    <source>
        <dbReference type="ARBA" id="ARBA00023040"/>
    </source>
</evidence>
<evidence type="ECO:0000256" key="1">
    <source>
        <dbReference type="ARBA" id="ARBA00004651"/>
    </source>
</evidence>
<evidence type="ECO:0000256" key="2">
    <source>
        <dbReference type="ARBA" id="ARBA00022475"/>
    </source>
</evidence>
<keyword evidence="2" id="KW-1003">Cell membrane</keyword>
<keyword evidence="10 11" id="KW-0807">Transducer</keyword>
<feature type="transmembrane region" description="Helical" evidence="12">
    <location>
        <begin position="151"/>
        <end position="172"/>
    </location>
</feature>
<evidence type="ECO:0000256" key="12">
    <source>
        <dbReference type="SAM" id="Phobius"/>
    </source>
</evidence>
<dbReference type="PROSITE" id="PS00237">
    <property type="entry name" value="G_PROTEIN_RECEP_F1_1"/>
    <property type="match status" value="1"/>
</dbReference>
<keyword evidence="3 11" id="KW-0812">Transmembrane</keyword>
<protein>
    <submittedName>
        <fullName evidence="14">GCR044</fullName>
    </submittedName>
</protein>
<accession>A0A193KUI4</accession>
<dbReference type="PANTHER" id="PTHR24243">
    <property type="entry name" value="G-PROTEIN COUPLED RECEPTOR"/>
    <property type="match status" value="1"/>
</dbReference>
<dbReference type="PRINTS" id="PR00237">
    <property type="entry name" value="GPCRRHODOPSN"/>
</dbReference>
<sequence>MYEMYKDNLTDKEFISLEQGPQRDPINLLIPFNTIYVVLIFVGVFGNCITCRVILHFKVMRTPTNYYLLNLGIADLSVLILGLTQDFYLTWSHYPYPFGNFGCIVKSLLSEMGMCTSVLTATGFTIERYIAICHPLLKPSESNNRQRTIKIIACIWITSFLCSLPLALQMGLQQLKRNDSSTNFTQRLLEDSTVCTQIEQKALPNSFLISFIIFFLTPLILMSVLYMRIGLTIRHSVCRGEQQIISSAEHKRRNQMRARKAAVKMLAAIVILFFLCLAPFHAERLMVTLIPESAWDSQKILWRVHEFLYSLSGILYYFNCAINPILYNIMSHKFRNGFCDIVKCRRLSSTPKIQMSLSTKRYMIISKEPLKQSSIKKCQYIFSQNRSEDRPERSECCFCVPKYDNREHYQDSVDAFNVTINSIHD</sequence>
<evidence type="ECO:0000313" key="14">
    <source>
        <dbReference type="EMBL" id="ANO39021.1"/>
    </source>
</evidence>
<feature type="domain" description="G-protein coupled receptors family 1 profile" evidence="13">
    <location>
        <begin position="46"/>
        <end position="327"/>
    </location>
</feature>
<keyword evidence="7" id="KW-1015">Disulfide bond</keyword>
<dbReference type="SUPFAM" id="SSF81321">
    <property type="entry name" value="Family A G protein-coupled receptor-like"/>
    <property type="match status" value="1"/>
</dbReference>
<evidence type="ECO:0000256" key="7">
    <source>
        <dbReference type="ARBA" id="ARBA00023157"/>
    </source>
</evidence>
<feature type="transmembrane region" description="Helical" evidence="12">
    <location>
        <begin position="35"/>
        <end position="55"/>
    </location>
</feature>